<keyword evidence="1" id="KW-0472">Membrane</keyword>
<keyword evidence="2" id="KW-0732">Signal</keyword>
<protein>
    <recommendedName>
        <fullName evidence="5">DUF3325 domain-containing protein</fullName>
    </recommendedName>
</protein>
<proteinExistence type="predicted"/>
<keyword evidence="4" id="KW-1185">Reference proteome</keyword>
<keyword evidence="1" id="KW-1133">Transmembrane helix</keyword>
<accession>A0A8J2ULI7</accession>
<dbReference type="Proteomes" id="UP000620266">
    <property type="component" value="Unassembled WGS sequence"/>
</dbReference>
<dbReference type="EMBL" id="BMCG01000004">
    <property type="protein sequence ID" value="GGC12922.1"/>
    <property type="molecule type" value="Genomic_DNA"/>
</dbReference>
<feature type="transmembrane region" description="Helical" evidence="1">
    <location>
        <begin position="96"/>
        <end position="116"/>
    </location>
</feature>
<feature type="signal peptide" evidence="2">
    <location>
        <begin position="1"/>
        <end position="23"/>
    </location>
</feature>
<dbReference type="InterPro" id="IPR021762">
    <property type="entry name" value="DUF3325"/>
</dbReference>
<evidence type="ECO:0000256" key="1">
    <source>
        <dbReference type="SAM" id="Phobius"/>
    </source>
</evidence>
<feature type="chain" id="PRO_5035307144" description="DUF3325 domain-containing protein" evidence="2">
    <location>
        <begin position="24"/>
        <end position="118"/>
    </location>
</feature>
<name>A0A8J2ULI7_9BURK</name>
<evidence type="ECO:0008006" key="5">
    <source>
        <dbReference type="Google" id="ProtNLM"/>
    </source>
</evidence>
<comment type="caution">
    <text evidence="3">The sequence shown here is derived from an EMBL/GenBank/DDBJ whole genome shotgun (WGS) entry which is preliminary data.</text>
</comment>
<keyword evidence="1" id="KW-0812">Transmembrane</keyword>
<reference evidence="3" key="1">
    <citation type="journal article" date="2014" name="Int. J. Syst. Evol. Microbiol.">
        <title>Complete genome sequence of Corynebacterium casei LMG S-19264T (=DSM 44701T), isolated from a smear-ripened cheese.</title>
        <authorList>
            <consortium name="US DOE Joint Genome Institute (JGI-PGF)"/>
            <person name="Walter F."/>
            <person name="Albersmeier A."/>
            <person name="Kalinowski J."/>
            <person name="Ruckert C."/>
        </authorList>
    </citation>
    <scope>NUCLEOTIDE SEQUENCE</scope>
    <source>
        <strain evidence="3">CCM 7086</strain>
    </source>
</reference>
<dbReference type="Pfam" id="PF11804">
    <property type="entry name" value="DUF3325"/>
    <property type="match status" value="1"/>
</dbReference>
<evidence type="ECO:0000256" key="2">
    <source>
        <dbReference type="SAM" id="SignalP"/>
    </source>
</evidence>
<reference evidence="3" key="2">
    <citation type="submission" date="2020-09" db="EMBL/GenBank/DDBJ databases">
        <authorList>
            <person name="Sun Q."/>
            <person name="Sedlacek I."/>
        </authorList>
    </citation>
    <scope>NUCLEOTIDE SEQUENCE</scope>
    <source>
        <strain evidence="3">CCM 7086</strain>
    </source>
</reference>
<evidence type="ECO:0000313" key="4">
    <source>
        <dbReference type="Proteomes" id="UP000620266"/>
    </source>
</evidence>
<dbReference type="AlphaFoldDB" id="A0A8J2ULI7"/>
<sequence>MTFIATLMAALLCYAAMSSLSLAMDRHYEQLTSQREVPAARRRVFRIAGWTLLVLSAAACIRIWDIGIGLTVWFALLMTAALAVACGMTYVPRVAVAISVAAMPLGLLGFGTVWALGL</sequence>
<feature type="transmembrane region" description="Helical" evidence="1">
    <location>
        <begin position="71"/>
        <end position="90"/>
    </location>
</feature>
<evidence type="ECO:0000313" key="3">
    <source>
        <dbReference type="EMBL" id="GGC12922.1"/>
    </source>
</evidence>
<dbReference type="RefSeq" id="WP_188396329.1">
    <property type="nucleotide sequence ID" value="NZ_BMCG01000004.1"/>
</dbReference>
<organism evidence="3 4">
    <name type="scientific">Oxalicibacterium flavum</name>
    <dbReference type="NCBI Taxonomy" id="179467"/>
    <lineage>
        <taxon>Bacteria</taxon>
        <taxon>Pseudomonadati</taxon>
        <taxon>Pseudomonadota</taxon>
        <taxon>Betaproteobacteria</taxon>
        <taxon>Burkholderiales</taxon>
        <taxon>Oxalobacteraceae</taxon>
        <taxon>Oxalicibacterium</taxon>
    </lineage>
</organism>
<gene>
    <name evidence="3" type="ORF">GCM10007205_22310</name>
</gene>
<feature type="transmembrane region" description="Helical" evidence="1">
    <location>
        <begin position="47"/>
        <end position="64"/>
    </location>
</feature>